<evidence type="ECO:0000256" key="2">
    <source>
        <dbReference type="ARBA" id="ARBA00005085"/>
    </source>
</evidence>
<dbReference type="eggNOG" id="KOG3159">
    <property type="taxonomic scope" value="Eukaryota"/>
</dbReference>
<name>S8BSC8_DACHA</name>
<reference evidence="7" key="2">
    <citation type="submission" date="2013-04" db="EMBL/GenBank/DDBJ databases">
        <title>Genomic mechanisms accounting for the adaptation to parasitism in nematode-trapping fungi.</title>
        <authorList>
            <person name="Ahren D.G."/>
        </authorList>
    </citation>
    <scope>NUCLEOTIDE SEQUENCE [LARGE SCALE GENOMIC DNA]</scope>
    <source>
        <strain evidence="7">CBS 200.50</strain>
    </source>
</reference>
<dbReference type="CDD" id="cd16443">
    <property type="entry name" value="LplA"/>
    <property type="match status" value="1"/>
</dbReference>
<dbReference type="Gene3D" id="3.30.930.10">
    <property type="entry name" value="Bira Bifunctional Protein, Domain 2"/>
    <property type="match status" value="1"/>
</dbReference>
<keyword evidence="7" id="KW-1185">Reference proteome</keyword>
<dbReference type="HOGENOM" id="CLU_022986_3_0_1"/>
<evidence type="ECO:0000313" key="6">
    <source>
        <dbReference type="EMBL" id="EPS42333.1"/>
    </source>
</evidence>
<dbReference type="Proteomes" id="UP000015100">
    <property type="component" value="Unassembled WGS sequence"/>
</dbReference>
<comment type="pathway">
    <text evidence="2">Protein modification; protein lipoylation via exogenous pathway; protein N(6)-(lipoyl)lysine from lipoate: step 2/2.</text>
</comment>
<proteinExistence type="inferred from homology"/>
<evidence type="ECO:0000256" key="4">
    <source>
        <dbReference type="ARBA" id="ARBA00015925"/>
    </source>
</evidence>
<dbReference type="PROSITE" id="PS51733">
    <property type="entry name" value="BPL_LPL_CATALYTIC"/>
    <property type="match status" value="1"/>
</dbReference>
<evidence type="ECO:0000313" key="7">
    <source>
        <dbReference type="Proteomes" id="UP000015100"/>
    </source>
</evidence>
<comment type="similarity">
    <text evidence="3">Belongs to the LplA family.</text>
</comment>
<evidence type="ECO:0000256" key="1">
    <source>
        <dbReference type="ARBA" id="ARBA00003253"/>
    </source>
</evidence>
<dbReference type="InterPro" id="IPR004562">
    <property type="entry name" value="LipoylTrfase_LipoateP_Ligase"/>
</dbReference>
<dbReference type="OrthoDB" id="201621at2759"/>
<gene>
    <name evidence="6" type="ORF">H072_3713</name>
</gene>
<dbReference type="InterPro" id="IPR045864">
    <property type="entry name" value="aa-tRNA-synth_II/BPL/LPL"/>
</dbReference>
<dbReference type="GO" id="GO:0005739">
    <property type="term" value="C:mitochondrion"/>
    <property type="evidence" value="ECO:0007669"/>
    <property type="project" value="TreeGrafter"/>
</dbReference>
<dbReference type="PANTHER" id="PTHR12561">
    <property type="entry name" value="LIPOATE-PROTEIN LIGASE"/>
    <property type="match status" value="1"/>
</dbReference>
<organism evidence="6 7">
    <name type="scientific">Dactylellina haptotyla (strain CBS 200.50)</name>
    <name type="common">Nematode-trapping fungus</name>
    <name type="synonym">Monacrosporium haptotylum</name>
    <dbReference type="NCBI Taxonomy" id="1284197"/>
    <lineage>
        <taxon>Eukaryota</taxon>
        <taxon>Fungi</taxon>
        <taxon>Dikarya</taxon>
        <taxon>Ascomycota</taxon>
        <taxon>Pezizomycotina</taxon>
        <taxon>Orbiliomycetes</taxon>
        <taxon>Orbiliales</taxon>
        <taxon>Orbiliaceae</taxon>
        <taxon>Dactylellina</taxon>
    </lineage>
</organism>
<dbReference type="AlphaFoldDB" id="S8BSC8"/>
<reference evidence="6 7" key="1">
    <citation type="journal article" date="2013" name="PLoS Genet.">
        <title>Genomic mechanisms accounting for the adaptation to parasitism in nematode-trapping fungi.</title>
        <authorList>
            <person name="Meerupati T."/>
            <person name="Andersson K.M."/>
            <person name="Friman E."/>
            <person name="Kumar D."/>
            <person name="Tunlid A."/>
            <person name="Ahren D."/>
        </authorList>
    </citation>
    <scope>NUCLEOTIDE SEQUENCE [LARGE SCALE GENOMIC DNA]</scope>
    <source>
        <strain evidence="6 7">CBS 200.50</strain>
    </source>
</reference>
<protein>
    <recommendedName>
        <fullName evidence="4">Putative lipoate-protein ligase A</fullName>
    </recommendedName>
</protein>
<dbReference type="OMA" id="RAYHHAT"/>
<dbReference type="UniPathway" id="UPA00537">
    <property type="reaction ID" value="UER00595"/>
</dbReference>
<comment type="caution">
    <text evidence="6">The sequence shown here is derived from an EMBL/GenBank/DDBJ whole genome shotgun (WGS) entry which is preliminary data.</text>
</comment>
<dbReference type="NCBIfam" id="TIGR00545">
    <property type="entry name" value="lipoyltrans"/>
    <property type="match status" value="1"/>
</dbReference>
<dbReference type="SUPFAM" id="SSF55681">
    <property type="entry name" value="Class II aaRS and biotin synthetases"/>
    <property type="match status" value="1"/>
</dbReference>
<comment type="function">
    <text evidence="1">Catalyzes both the ATP-dependent activation of exogenously supplied lipoate to lipoyl-AMP and the transfer of the activated lipoyl onto the lipoyl domains of lipoate-dependent enzymes.</text>
</comment>
<accession>S8BSC8</accession>
<dbReference type="EMBL" id="AQGS01000118">
    <property type="protein sequence ID" value="EPS42333.1"/>
    <property type="molecule type" value="Genomic_DNA"/>
</dbReference>
<dbReference type="Pfam" id="PF21948">
    <property type="entry name" value="LplA-B_cat"/>
    <property type="match status" value="1"/>
</dbReference>
<dbReference type="GO" id="GO:0009249">
    <property type="term" value="P:protein lipoylation"/>
    <property type="evidence" value="ECO:0007669"/>
    <property type="project" value="InterPro"/>
</dbReference>
<evidence type="ECO:0000256" key="3">
    <source>
        <dbReference type="ARBA" id="ARBA00008242"/>
    </source>
</evidence>
<sequence length="521" mass="58652">MSPSRGLPSPLLRLRFARWARLHRAYSSSAEAAGEEITPPKTAIQLLKNSPHRLHIYRSRSTNPFFNLSVEDYLLRHSPSESTILFTYINSPSVVIGRNQNPWSEINFPLLHSPDFSHVHFVRRRSGGGTVYHDHGNLCWSVIMPRKVFDRDVNALMVVRALKRLGISNAAVNERHDIVLKPTPGSSEGVDKKVSGSAYKITRDRAYHHATLLLDSDLGNIGQLLHSPLRDFMTSKGVDSVRSPVANIGVDSKELVREIELAFLQKNLEKPGEIVSIVNLEEKETIERRDFIREGMEELQSTQWLYTQTPNFLLQIPAKTQLPELPGLPGLKTTIPEHGKCTILATNGKILNTTITSSPDPDFAFVQSQESHIRLLHKEFRGPVLDKTIKEINTLDEPAKSELSAWFNTAVGEWRGEQDFDYWVDKNGEKTLRAKAIDRIRAKRIVGYGKRGTPRAKDGTVVDDIDVDDAVEESEQFVGEKMRKELGNILDSEGVVTILKNNGEFEIEGTATIVEKKDEEK</sequence>
<dbReference type="STRING" id="1284197.S8BSC8"/>
<feature type="domain" description="BPL/LPL catalytic" evidence="5">
    <location>
        <begin position="79"/>
        <end position="267"/>
    </location>
</feature>
<evidence type="ECO:0000259" key="5">
    <source>
        <dbReference type="PROSITE" id="PS51733"/>
    </source>
</evidence>
<dbReference type="PANTHER" id="PTHR12561:SF3">
    <property type="entry name" value="LIPOYLTRANSFERASE 1, MITOCHONDRIAL"/>
    <property type="match status" value="1"/>
</dbReference>
<dbReference type="InterPro" id="IPR004143">
    <property type="entry name" value="BPL_LPL_catalytic"/>
</dbReference>
<dbReference type="GO" id="GO:0017118">
    <property type="term" value="F:lipoyltransferase activity"/>
    <property type="evidence" value="ECO:0007669"/>
    <property type="project" value="TreeGrafter"/>
</dbReference>